<comment type="caution">
    <text evidence="1">The sequence shown here is derived from an EMBL/GenBank/DDBJ whole genome shotgun (WGS) entry which is preliminary data.</text>
</comment>
<evidence type="ECO:0000313" key="1">
    <source>
        <dbReference type="EMBL" id="GAA5496314.1"/>
    </source>
</evidence>
<dbReference type="Proteomes" id="UP001424741">
    <property type="component" value="Unassembled WGS sequence"/>
</dbReference>
<evidence type="ECO:0000313" key="2">
    <source>
        <dbReference type="Proteomes" id="UP001424741"/>
    </source>
</evidence>
<reference evidence="1 2" key="1">
    <citation type="submission" date="2024-02" db="EMBL/GenBank/DDBJ databases">
        <title>Rubritalea halochordaticola NBRC 107102.</title>
        <authorList>
            <person name="Ichikawa N."/>
            <person name="Katano-Makiyama Y."/>
            <person name="Hidaka K."/>
        </authorList>
    </citation>
    <scope>NUCLEOTIDE SEQUENCE [LARGE SCALE GENOMIC DNA]</scope>
    <source>
        <strain evidence="1 2">NBRC 107102</strain>
    </source>
</reference>
<dbReference type="EMBL" id="BAABRL010000007">
    <property type="protein sequence ID" value="GAA5496314.1"/>
    <property type="molecule type" value="Genomic_DNA"/>
</dbReference>
<name>A0ABP9V308_9BACT</name>
<keyword evidence="2" id="KW-1185">Reference proteome</keyword>
<gene>
    <name evidence="1" type="ORF">Rhal01_02497</name>
</gene>
<sequence length="30" mass="3332">MNIDCVDGDFSSNAARIETVLLMKLVMELC</sequence>
<organism evidence="1 2">
    <name type="scientific">Rubritalea halochordaticola</name>
    <dbReference type="NCBI Taxonomy" id="714537"/>
    <lineage>
        <taxon>Bacteria</taxon>
        <taxon>Pseudomonadati</taxon>
        <taxon>Verrucomicrobiota</taxon>
        <taxon>Verrucomicrobiia</taxon>
        <taxon>Verrucomicrobiales</taxon>
        <taxon>Rubritaleaceae</taxon>
        <taxon>Rubritalea</taxon>
    </lineage>
</organism>
<accession>A0ABP9V308</accession>
<protein>
    <submittedName>
        <fullName evidence="1">Uncharacterized protein</fullName>
    </submittedName>
</protein>
<proteinExistence type="predicted"/>